<organism evidence="3 4">
    <name type="scientific">Cylindrospermum stagnale PCC 7417</name>
    <dbReference type="NCBI Taxonomy" id="56107"/>
    <lineage>
        <taxon>Bacteria</taxon>
        <taxon>Bacillati</taxon>
        <taxon>Cyanobacteriota</taxon>
        <taxon>Cyanophyceae</taxon>
        <taxon>Nostocales</taxon>
        <taxon>Nostocaceae</taxon>
        <taxon>Cylindrospermum</taxon>
    </lineage>
</organism>
<protein>
    <submittedName>
        <fullName evidence="3">Pyrroloquinoline quinone (Coenzyme PQQ) biosynthesis protein C</fullName>
    </submittedName>
</protein>
<dbReference type="SUPFAM" id="SSF48613">
    <property type="entry name" value="Heme oxygenase-like"/>
    <property type="match status" value="1"/>
</dbReference>
<keyword evidence="4" id="KW-1185">Reference proteome</keyword>
<sequence>MSVSKVLFQQPLFQDRVFLKFQDSQVEIRYCEQGCSITIPPEYQEETVTLFRLLQIGGLSPEELAQACPGIQEDIPELLMEFNHRGFLTETQREIKSHSLSGRQFYRELYRFLESLNLQFPPSLFSQKMADGTITKEQLIGYALESYHITHLCPRLLAPSLANYESTATQKLLRDFFVSELHHDRLIESSLNSVGIKQEQLERMQPLPMTFAVCSSLGVFAYQHPLSFKAALLLFEQDDKTFYELFKQQCQAKELPAEFYNPILQHAGINEEGEHEDMTRLLLAEVPDVSPTEQLVVKKKMAILMESMVKRTQEILDYYGNASNEIPRCFS</sequence>
<comment type="pathway">
    <text evidence="1">Cofactor biosynthesis; thiamine diphosphate biosynthesis.</text>
</comment>
<reference evidence="3 4" key="1">
    <citation type="submission" date="2012-06" db="EMBL/GenBank/DDBJ databases">
        <title>Finished chromosome of genome of Cylindrospermum stagnale PCC 7417.</title>
        <authorList>
            <consortium name="US DOE Joint Genome Institute"/>
            <person name="Gugger M."/>
            <person name="Coursin T."/>
            <person name="Rippka R."/>
            <person name="Tandeau De Marsac N."/>
            <person name="Huntemann M."/>
            <person name="Wei C.-L."/>
            <person name="Han J."/>
            <person name="Detter J.C."/>
            <person name="Han C."/>
            <person name="Tapia R."/>
            <person name="Chen A."/>
            <person name="Kyrpides N."/>
            <person name="Mavromatis K."/>
            <person name="Markowitz V."/>
            <person name="Szeto E."/>
            <person name="Ivanova N."/>
            <person name="Pagani I."/>
            <person name="Pati A."/>
            <person name="Goodwin L."/>
            <person name="Nordberg H.P."/>
            <person name="Cantor M.N."/>
            <person name="Hua S.X."/>
            <person name="Woyke T."/>
            <person name="Kerfeld C.A."/>
        </authorList>
    </citation>
    <scope>NUCLEOTIDE SEQUENCE [LARGE SCALE GENOMIC DNA]</scope>
    <source>
        <strain evidence="3 4">PCC 7417</strain>
    </source>
</reference>
<dbReference type="HOGENOM" id="CLU_835950_0_0_3"/>
<dbReference type="EMBL" id="CP003642">
    <property type="protein sequence ID" value="AFZ24507.1"/>
    <property type="molecule type" value="Genomic_DNA"/>
</dbReference>
<proteinExistence type="predicted"/>
<evidence type="ECO:0000313" key="4">
    <source>
        <dbReference type="Proteomes" id="UP000010475"/>
    </source>
</evidence>
<dbReference type="Proteomes" id="UP000010475">
    <property type="component" value="Chromosome"/>
</dbReference>
<name>K9WYB9_9NOST</name>
<dbReference type="AlphaFoldDB" id="K9WYB9"/>
<dbReference type="InterPro" id="IPR016084">
    <property type="entry name" value="Haem_Oase-like_multi-hlx"/>
</dbReference>
<accession>K9WYB9</accession>
<dbReference type="Pfam" id="PF03070">
    <property type="entry name" value="TENA_THI-4"/>
    <property type="match status" value="1"/>
</dbReference>
<feature type="domain" description="Thiaminase-2/PQQC" evidence="2">
    <location>
        <begin position="125"/>
        <end position="232"/>
    </location>
</feature>
<gene>
    <name evidence="3" type="ORF">Cylst_2277</name>
</gene>
<dbReference type="OrthoDB" id="505884at2"/>
<dbReference type="KEGG" id="csg:Cylst_2277"/>
<dbReference type="InterPro" id="IPR004305">
    <property type="entry name" value="Thiaminase-2/PQQC"/>
</dbReference>
<evidence type="ECO:0000313" key="3">
    <source>
        <dbReference type="EMBL" id="AFZ24507.1"/>
    </source>
</evidence>
<evidence type="ECO:0000256" key="1">
    <source>
        <dbReference type="ARBA" id="ARBA00004948"/>
    </source>
</evidence>
<dbReference type="RefSeq" id="WP_015207761.1">
    <property type="nucleotide sequence ID" value="NC_019757.1"/>
</dbReference>
<dbReference type="eggNOG" id="COG5424">
    <property type="taxonomic scope" value="Bacteria"/>
</dbReference>
<dbReference type="STRING" id="56107.Cylst_2277"/>
<evidence type="ECO:0000259" key="2">
    <source>
        <dbReference type="Pfam" id="PF03070"/>
    </source>
</evidence>
<dbReference type="Gene3D" id="1.20.910.10">
    <property type="entry name" value="Heme oxygenase-like"/>
    <property type="match status" value="1"/>
</dbReference>